<evidence type="ECO:0000313" key="2">
    <source>
        <dbReference type="EMBL" id="BAT23297.1"/>
    </source>
</evidence>
<dbReference type="CDD" id="cd00761">
    <property type="entry name" value="Glyco_tranf_GTA_type"/>
    <property type="match status" value="1"/>
</dbReference>
<feature type="domain" description="Glycosyltransferase 2-like" evidence="1">
    <location>
        <begin position="5"/>
        <end position="171"/>
    </location>
</feature>
<keyword evidence="2" id="KW-0808">Transferase</keyword>
<sequence length="303" mass="34623">MKYYIAIPTYNGGDTWYKVALNIQACASKDLLVHVIDSGSNDNTISIAKNANFDIVGISSSEFNHGGTRNLAVYKYIEYYDIVIFLTQDAIPQDNFIKEIIAVFDDKSIACAYGRQLPHDNANPLAQHARKFNYSDKSYICGKEDISKMGLKTVFMSNSFSAYRLSTFKELGGFPSDTILCEDMYYTAKAVLAGYRVAYVAEATVKHSHNYSPIEEFKRYFDIGVFHADESWIRQNFSGATKEGQKFIVSELKYLLKKAPLWIPYACINNVMKFLGYKMGQNYSKLPRKLIKKLSMHKKYWIK</sequence>
<reference evidence="2" key="2">
    <citation type="journal article" date="2015" name="Sci. Rep.">
        <title>Genetic analysis of capsular polysaccharide synthesis gene clusters in 79 capsular types of Klebsiella spp.</title>
        <authorList>
            <person name="Pan Y.J."/>
            <person name="Lin T.L."/>
            <person name="Chen C.T."/>
            <person name="Chen Y.Y."/>
            <person name="Hsieh P.F."/>
            <person name="Hsu C.R."/>
            <person name="Wu M.C."/>
            <person name="Wang J.T."/>
        </authorList>
    </citation>
    <scope>NUCLEOTIDE SEQUENCE</scope>
    <source>
        <strain evidence="2">313</strain>
    </source>
</reference>
<dbReference type="Pfam" id="PF00535">
    <property type="entry name" value="Glycos_transf_2"/>
    <property type="match status" value="1"/>
</dbReference>
<dbReference type="InterPro" id="IPR029044">
    <property type="entry name" value="Nucleotide-diphossugar_trans"/>
</dbReference>
<accession>A0A0N7KW70</accession>
<dbReference type="PANTHER" id="PTHR43685:SF13">
    <property type="entry name" value="O ANTIGEN BIOSYNTHESIS RHAMNOSYLTRANSFERASE RFBN"/>
    <property type="match status" value="1"/>
</dbReference>
<dbReference type="GO" id="GO:0044010">
    <property type="term" value="P:single-species biofilm formation"/>
    <property type="evidence" value="ECO:0007669"/>
    <property type="project" value="TreeGrafter"/>
</dbReference>
<dbReference type="InterPro" id="IPR050834">
    <property type="entry name" value="Glycosyltransf_2"/>
</dbReference>
<dbReference type="SUPFAM" id="SSF53448">
    <property type="entry name" value="Nucleotide-diphospho-sugar transferases"/>
    <property type="match status" value="1"/>
</dbReference>
<gene>
    <name evidence="2" type="primary">wcaA</name>
</gene>
<protein>
    <submittedName>
        <fullName evidence="2">Putative rhamnosyltransferase</fullName>
    </submittedName>
</protein>
<name>A0A0N7KW70_9ENTR</name>
<dbReference type="EMBL" id="AB924554">
    <property type="protein sequence ID" value="BAT23297.1"/>
    <property type="molecule type" value="Genomic_DNA"/>
</dbReference>
<reference evidence="2" key="1">
    <citation type="submission" date="2014-04" db="EMBL/GenBank/DDBJ databases">
        <authorList>
            <person name="Harrison E."/>
        </authorList>
    </citation>
    <scope>NUCLEOTIDE SEQUENCE</scope>
    <source>
        <strain evidence="2">313</strain>
    </source>
</reference>
<dbReference type="AlphaFoldDB" id="A0A0N7KW70"/>
<dbReference type="PANTHER" id="PTHR43685">
    <property type="entry name" value="GLYCOSYLTRANSFERASE"/>
    <property type="match status" value="1"/>
</dbReference>
<evidence type="ECO:0000259" key="1">
    <source>
        <dbReference type="Pfam" id="PF00535"/>
    </source>
</evidence>
<proteinExistence type="predicted"/>
<dbReference type="InterPro" id="IPR001173">
    <property type="entry name" value="Glyco_trans_2-like"/>
</dbReference>
<dbReference type="Gene3D" id="3.90.550.10">
    <property type="entry name" value="Spore Coat Polysaccharide Biosynthesis Protein SpsA, Chain A"/>
    <property type="match status" value="1"/>
</dbReference>
<dbReference type="GO" id="GO:0016740">
    <property type="term" value="F:transferase activity"/>
    <property type="evidence" value="ECO:0007669"/>
    <property type="project" value="UniProtKB-KW"/>
</dbReference>
<organism evidence="2">
    <name type="scientific">Klebsiella sp. 313</name>
    <dbReference type="NCBI Taxonomy" id="1497797"/>
    <lineage>
        <taxon>Bacteria</taxon>
        <taxon>Pseudomonadati</taxon>
        <taxon>Pseudomonadota</taxon>
        <taxon>Gammaproteobacteria</taxon>
        <taxon>Enterobacterales</taxon>
        <taxon>Enterobacteriaceae</taxon>
        <taxon>Klebsiella/Raoultella group</taxon>
        <taxon>Klebsiella</taxon>
    </lineage>
</organism>